<dbReference type="InterPro" id="IPR021731">
    <property type="entry name" value="AMIN_dom"/>
</dbReference>
<dbReference type="RefSeq" id="WP_018977346.1">
    <property type="nucleotide sequence ID" value="NZ_BMLN01000010.1"/>
</dbReference>
<keyword evidence="1" id="KW-0378">Hydrolase</keyword>
<dbReference type="SUPFAM" id="SSF53187">
    <property type="entry name" value="Zn-dependent exopeptidases"/>
    <property type="match status" value="1"/>
</dbReference>
<dbReference type="CDD" id="cd02696">
    <property type="entry name" value="MurNAc-LAA"/>
    <property type="match status" value="1"/>
</dbReference>
<dbReference type="InterPro" id="IPR050695">
    <property type="entry name" value="N-acetylmuramoyl_amidase_3"/>
</dbReference>
<dbReference type="SMART" id="SM00646">
    <property type="entry name" value="Ami_3"/>
    <property type="match status" value="1"/>
</dbReference>
<evidence type="ECO:0000259" key="2">
    <source>
        <dbReference type="SMART" id="SM00646"/>
    </source>
</evidence>
<name>A0ABQ2L6R0_9BACL</name>
<dbReference type="InterPro" id="IPR002508">
    <property type="entry name" value="MurNAc-LAA_cat"/>
</dbReference>
<dbReference type="PANTHER" id="PTHR30404:SF0">
    <property type="entry name" value="N-ACETYLMURAMOYL-L-ALANINE AMIDASE AMIC"/>
    <property type="match status" value="1"/>
</dbReference>
<protein>
    <recommendedName>
        <fullName evidence="2">MurNAc-LAA domain-containing protein</fullName>
    </recommendedName>
</protein>
<accession>A0ABQ2L6R0</accession>
<dbReference type="Proteomes" id="UP000606653">
    <property type="component" value="Unassembled WGS sequence"/>
</dbReference>
<feature type="domain" description="MurNAc-LAA" evidence="2">
    <location>
        <begin position="374"/>
        <end position="483"/>
    </location>
</feature>
<evidence type="ECO:0000313" key="4">
    <source>
        <dbReference type="Proteomes" id="UP000606653"/>
    </source>
</evidence>
<comment type="caution">
    <text evidence="3">The sequence shown here is derived from an EMBL/GenBank/DDBJ whole genome shotgun (WGS) entry which is preliminary data.</text>
</comment>
<dbReference type="SUPFAM" id="SSF55383">
    <property type="entry name" value="Copper amine oxidase, domain N"/>
    <property type="match status" value="1"/>
</dbReference>
<proteinExistence type="predicted"/>
<dbReference type="Pfam" id="PF07833">
    <property type="entry name" value="Cu_amine_oxidN1"/>
    <property type="match status" value="1"/>
</dbReference>
<dbReference type="EMBL" id="BMLN01000010">
    <property type="protein sequence ID" value="GGO05250.1"/>
    <property type="molecule type" value="Genomic_DNA"/>
</dbReference>
<keyword evidence="4" id="KW-1185">Reference proteome</keyword>
<evidence type="ECO:0000313" key="3">
    <source>
        <dbReference type="EMBL" id="GGO05250.1"/>
    </source>
</evidence>
<dbReference type="Gene3D" id="2.60.40.3500">
    <property type="match status" value="1"/>
</dbReference>
<dbReference type="InterPro" id="IPR036582">
    <property type="entry name" value="Mao_N_sf"/>
</dbReference>
<organism evidence="3 4">
    <name type="scientific">Saccharibacillus kuerlensis</name>
    <dbReference type="NCBI Taxonomy" id="459527"/>
    <lineage>
        <taxon>Bacteria</taxon>
        <taxon>Bacillati</taxon>
        <taxon>Bacillota</taxon>
        <taxon>Bacilli</taxon>
        <taxon>Bacillales</taxon>
        <taxon>Paenibacillaceae</taxon>
        <taxon>Saccharibacillus</taxon>
    </lineage>
</organism>
<dbReference type="InterPro" id="IPR012854">
    <property type="entry name" value="Cu_amine_oxidase-like_N"/>
</dbReference>
<dbReference type="Pfam" id="PF11741">
    <property type="entry name" value="AMIN"/>
    <property type="match status" value="1"/>
</dbReference>
<dbReference type="PANTHER" id="PTHR30404">
    <property type="entry name" value="N-ACETYLMURAMOYL-L-ALANINE AMIDASE"/>
    <property type="match status" value="1"/>
</dbReference>
<reference evidence="4" key="1">
    <citation type="journal article" date="2019" name="Int. J. Syst. Evol. Microbiol.">
        <title>The Global Catalogue of Microorganisms (GCM) 10K type strain sequencing project: providing services to taxonomists for standard genome sequencing and annotation.</title>
        <authorList>
            <consortium name="The Broad Institute Genomics Platform"/>
            <consortium name="The Broad Institute Genome Sequencing Center for Infectious Disease"/>
            <person name="Wu L."/>
            <person name="Ma J."/>
        </authorList>
    </citation>
    <scope>NUCLEOTIDE SEQUENCE [LARGE SCALE GENOMIC DNA]</scope>
    <source>
        <strain evidence="4">CGMCC 1.6964</strain>
    </source>
</reference>
<dbReference type="Gene3D" id="3.40.630.40">
    <property type="entry name" value="Zn-dependent exopeptidases"/>
    <property type="match status" value="1"/>
</dbReference>
<dbReference type="Pfam" id="PF01520">
    <property type="entry name" value="Amidase_3"/>
    <property type="match status" value="1"/>
</dbReference>
<sequence>MKLGNHMWKKTAAVFMAVMLLATLVLPGSIRHAAAAEAGTRIVLDGQTIEGAEPIVIAGTTMVPIRIVSEQLGYSVNWNQNSGRITIGSSSSPPLILTLGSLTAESANHTIAMEQAPFVRSNTTYVPLRFVGSQMGLGVKWEQASQTVYLQSRLEEPAAPATPAVPVPSTPVGSAPVDSVPVVSTPSSAASIDSISFSDKRLTISAGASVTPKSTVLSNPDRIVVDLPNSAFGPGLLQKENLSLGKVATLPVSNSAVVKQVRYSLFSESPSTVRVVLDLNRSVGYNLYTQGNLVIVDLNDDGIAPPAGTNGKKIVVIDPGHGDHDSGGVGNGVKEKGVVLNVGLKVAALLKQEPNIDLIMTRSDDTFVTLDGRAQLANNAEADVYVSIHANMASSSSAGGTETFYADAARSKSLSDTIQKHVLEATGFRDRGSKQANYLVIRKTNMPAALVEIGFLSNKQEAALMTQDSFQQKVAEAIVAGIKEYLKLN</sequence>
<dbReference type="Gene3D" id="3.30.457.10">
    <property type="entry name" value="Copper amine oxidase-like, N-terminal domain"/>
    <property type="match status" value="1"/>
</dbReference>
<gene>
    <name evidence="3" type="ORF">GCM10010969_31430</name>
</gene>
<evidence type="ECO:0000256" key="1">
    <source>
        <dbReference type="ARBA" id="ARBA00022801"/>
    </source>
</evidence>